<evidence type="ECO:0000256" key="1">
    <source>
        <dbReference type="ARBA" id="ARBA00022617"/>
    </source>
</evidence>
<dbReference type="PANTHER" id="PTHR43400:SF1">
    <property type="entry name" value="FUMARATE REDUCTASE"/>
    <property type="match status" value="1"/>
</dbReference>
<dbReference type="Gene3D" id="3.10.120.10">
    <property type="entry name" value="Cytochrome b5-like heme/steroid binding domain"/>
    <property type="match status" value="1"/>
</dbReference>
<evidence type="ECO:0000256" key="4">
    <source>
        <dbReference type="ARBA" id="ARBA00023002"/>
    </source>
</evidence>
<evidence type="ECO:0000256" key="2">
    <source>
        <dbReference type="ARBA" id="ARBA00022630"/>
    </source>
</evidence>
<evidence type="ECO:0000256" key="5">
    <source>
        <dbReference type="ARBA" id="ARBA00023004"/>
    </source>
</evidence>
<evidence type="ECO:0000313" key="10">
    <source>
        <dbReference type="Proteomes" id="UP001342314"/>
    </source>
</evidence>
<dbReference type="Pfam" id="PF00173">
    <property type="entry name" value="Cyt-b5"/>
    <property type="match status" value="1"/>
</dbReference>
<feature type="compositionally biased region" description="Basic and acidic residues" evidence="7">
    <location>
        <begin position="135"/>
        <end position="155"/>
    </location>
</feature>
<dbReference type="GO" id="GO:0016491">
    <property type="term" value="F:oxidoreductase activity"/>
    <property type="evidence" value="ECO:0007669"/>
    <property type="project" value="UniProtKB-KW"/>
</dbReference>
<evidence type="ECO:0000256" key="6">
    <source>
        <dbReference type="RuleBase" id="RU362121"/>
    </source>
</evidence>
<dbReference type="PANTHER" id="PTHR43400">
    <property type="entry name" value="FUMARATE REDUCTASE"/>
    <property type="match status" value="1"/>
</dbReference>
<dbReference type="GO" id="GO:0020037">
    <property type="term" value="F:heme binding"/>
    <property type="evidence" value="ECO:0007669"/>
    <property type="project" value="UniProtKB-UniRule"/>
</dbReference>
<gene>
    <name evidence="9" type="ORF">Rhopal_006508-T1</name>
</gene>
<dbReference type="InterPro" id="IPR001199">
    <property type="entry name" value="Cyt_B5-like_heme/steroid-bd"/>
</dbReference>
<dbReference type="InterPro" id="IPR050315">
    <property type="entry name" value="FAD-oxidoreductase_2"/>
</dbReference>
<proteinExistence type="inferred from homology"/>
<sequence length="238" mass="24790">MGGLEIDPLSQVLDGSKKAIPGLFASGEIAGGVHGANRLGGSSLLGCVVFGRVAGDTAASYLLKSLSSSSGSSGAAARLGQVNGHLQPPSTTISIDPQSQQVHLTFNWAGQPQSQSQSGNAGDVSPQGPSTAEHPANEKDAAVKQEGETKKQGGVEKKELKEYSLEEVAKHNKKDDIWIGVNGQVLNVTNFLEDHPGGAKALLLYAGKEASEEFNMLHQASVVAKYAPDTIIGTYKQE</sequence>
<dbReference type="InterPro" id="IPR036400">
    <property type="entry name" value="Cyt_B5-like_heme/steroid_sf"/>
</dbReference>
<dbReference type="InterPro" id="IPR018506">
    <property type="entry name" value="Cyt_B5_heme-BS"/>
</dbReference>
<comment type="similarity">
    <text evidence="6">Belongs to the cytochrome b5 family.</text>
</comment>
<dbReference type="PRINTS" id="PR00363">
    <property type="entry name" value="CYTOCHROMEB5"/>
</dbReference>
<name>A0AAV5GVE1_9BASI</name>
<organism evidence="9 10">
    <name type="scientific">Rhodotorula paludigena</name>
    <dbReference type="NCBI Taxonomy" id="86838"/>
    <lineage>
        <taxon>Eukaryota</taxon>
        <taxon>Fungi</taxon>
        <taxon>Dikarya</taxon>
        <taxon>Basidiomycota</taxon>
        <taxon>Pucciniomycotina</taxon>
        <taxon>Microbotryomycetes</taxon>
        <taxon>Sporidiobolales</taxon>
        <taxon>Sporidiobolaceae</taxon>
        <taxon>Rhodotorula</taxon>
    </lineage>
</organism>
<evidence type="ECO:0000256" key="7">
    <source>
        <dbReference type="SAM" id="MobiDB-lite"/>
    </source>
</evidence>
<keyword evidence="10" id="KW-1185">Reference proteome</keyword>
<dbReference type="InterPro" id="IPR036188">
    <property type="entry name" value="FAD/NAD-bd_sf"/>
</dbReference>
<dbReference type="SUPFAM" id="SSF55856">
    <property type="entry name" value="Cytochrome b5-like heme/steroid binding domain"/>
    <property type="match status" value="1"/>
</dbReference>
<reference evidence="9 10" key="1">
    <citation type="submission" date="2021-12" db="EMBL/GenBank/DDBJ databases">
        <title>High titer production of polyol ester of fatty acids by Rhodotorula paludigena BS15 towards product separation-free biomass refinery.</title>
        <authorList>
            <person name="Mano J."/>
            <person name="Ono H."/>
            <person name="Tanaka T."/>
            <person name="Naito K."/>
            <person name="Sushida H."/>
            <person name="Ike M."/>
            <person name="Tokuyasu K."/>
            <person name="Kitaoka M."/>
        </authorList>
    </citation>
    <scope>NUCLEOTIDE SEQUENCE [LARGE SCALE GENOMIC DNA]</scope>
    <source>
        <strain evidence="9 10">BS15</strain>
    </source>
</reference>
<dbReference type="AlphaFoldDB" id="A0AAV5GVE1"/>
<dbReference type="Pfam" id="PF00890">
    <property type="entry name" value="FAD_binding_2"/>
    <property type="match status" value="1"/>
</dbReference>
<dbReference type="Gene3D" id="3.50.50.60">
    <property type="entry name" value="FAD/NAD(P)-binding domain"/>
    <property type="match status" value="1"/>
</dbReference>
<accession>A0AAV5GVE1</accession>
<evidence type="ECO:0000313" key="9">
    <source>
        <dbReference type="EMBL" id="GJN93452.1"/>
    </source>
</evidence>
<evidence type="ECO:0000259" key="8">
    <source>
        <dbReference type="PROSITE" id="PS50255"/>
    </source>
</evidence>
<dbReference type="SUPFAM" id="SSF51905">
    <property type="entry name" value="FAD/NAD(P)-binding domain"/>
    <property type="match status" value="1"/>
</dbReference>
<keyword evidence="1 6" id="KW-0349">Heme</keyword>
<dbReference type="EMBL" id="BQKY01000014">
    <property type="protein sequence ID" value="GJN93452.1"/>
    <property type="molecule type" value="Genomic_DNA"/>
</dbReference>
<dbReference type="GO" id="GO:0046872">
    <property type="term" value="F:metal ion binding"/>
    <property type="evidence" value="ECO:0007669"/>
    <property type="project" value="UniProtKB-UniRule"/>
</dbReference>
<dbReference type="SMART" id="SM01117">
    <property type="entry name" value="Cyt-b5"/>
    <property type="match status" value="1"/>
</dbReference>
<feature type="compositionally biased region" description="Polar residues" evidence="7">
    <location>
        <begin position="110"/>
        <end position="120"/>
    </location>
</feature>
<feature type="region of interest" description="Disordered" evidence="7">
    <location>
        <begin position="110"/>
        <end position="155"/>
    </location>
</feature>
<keyword evidence="5 6" id="KW-0408">Iron</keyword>
<comment type="caution">
    <text evidence="9">The sequence shown here is derived from an EMBL/GenBank/DDBJ whole genome shotgun (WGS) entry which is preliminary data.</text>
</comment>
<protein>
    <recommendedName>
        <fullName evidence="8">Cytochrome b5 heme-binding domain-containing protein</fullName>
    </recommendedName>
</protein>
<evidence type="ECO:0000256" key="3">
    <source>
        <dbReference type="ARBA" id="ARBA00022723"/>
    </source>
</evidence>
<dbReference type="PROSITE" id="PS50255">
    <property type="entry name" value="CYTOCHROME_B5_2"/>
    <property type="match status" value="1"/>
</dbReference>
<feature type="domain" description="Cytochrome b5 heme-binding" evidence="8">
    <location>
        <begin position="160"/>
        <end position="236"/>
    </location>
</feature>
<keyword evidence="2" id="KW-0285">Flavoprotein</keyword>
<dbReference type="Proteomes" id="UP001342314">
    <property type="component" value="Unassembled WGS sequence"/>
</dbReference>
<keyword evidence="3 6" id="KW-0479">Metal-binding</keyword>
<dbReference type="PROSITE" id="PS00191">
    <property type="entry name" value="CYTOCHROME_B5_1"/>
    <property type="match status" value="1"/>
</dbReference>
<keyword evidence="4" id="KW-0560">Oxidoreductase</keyword>
<dbReference type="InterPro" id="IPR003953">
    <property type="entry name" value="FAD-dep_OxRdtase_2_FAD-bd"/>
</dbReference>